<dbReference type="InterPro" id="IPR000620">
    <property type="entry name" value="EamA_dom"/>
</dbReference>
<feature type="transmembrane region" description="Helical" evidence="7">
    <location>
        <begin position="206"/>
        <end position="225"/>
    </location>
</feature>
<comment type="subcellular location">
    <subcellularLocation>
        <location evidence="1">Membrane</location>
        <topology evidence="1">Multi-pass membrane protein</topology>
    </subcellularLocation>
</comment>
<dbReference type="SUPFAM" id="SSF103481">
    <property type="entry name" value="Multidrug resistance efflux transporter EmrE"/>
    <property type="match status" value="2"/>
</dbReference>
<feature type="region of interest" description="Disordered" evidence="6">
    <location>
        <begin position="324"/>
        <end position="387"/>
    </location>
</feature>
<gene>
    <name evidence="9" type="ORF">OG994_25010</name>
</gene>
<feature type="transmembrane region" description="Helical" evidence="7">
    <location>
        <begin position="245"/>
        <end position="264"/>
    </location>
</feature>
<feature type="transmembrane region" description="Helical" evidence="7">
    <location>
        <begin position="276"/>
        <end position="293"/>
    </location>
</feature>
<comment type="similarity">
    <text evidence="2">Belongs to the EamA transporter family.</text>
</comment>
<dbReference type="EMBL" id="CP108084">
    <property type="protein sequence ID" value="WUP53038.1"/>
    <property type="molecule type" value="Genomic_DNA"/>
</dbReference>
<dbReference type="InterPro" id="IPR037185">
    <property type="entry name" value="EmrE-like"/>
</dbReference>
<evidence type="ECO:0000313" key="9">
    <source>
        <dbReference type="EMBL" id="WUP53038.1"/>
    </source>
</evidence>
<dbReference type="PANTHER" id="PTHR32322:SF2">
    <property type="entry name" value="EAMA DOMAIN-CONTAINING PROTEIN"/>
    <property type="match status" value="1"/>
</dbReference>
<feature type="transmembrane region" description="Helical" evidence="7">
    <location>
        <begin position="299"/>
        <end position="317"/>
    </location>
</feature>
<dbReference type="InterPro" id="IPR050638">
    <property type="entry name" value="AA-Vitamin_Transporters"/>
</dbReference>
<keyword evidence="4 7" id="KW-1133">Transmembrane helix</keyword>
<organism evidence="9 10">
    <name type="scientific">Micromonospora globbae</name>
    <dbReference type="NCBI Taxonomy" id="1894969"/>
    <lineage>
        <taxon>Bacteria</taxon>
        <taxon>Bacillati</taxon>
        <taxon>Actinomycetota</taxon>
        <taxon>Actinomycetes</taxon>
        <taxon>Micromonosporales</taxon>
        <taxon>Micromonosporaceae</taxon>
        <taxon>Micromonospora</taxon>
    </lineage>
</organism>
<feature type="transmembrane region" description="Helical" evidence="7">
    <location>
        <begin position="173"/>
        <end position="194"/>
    </location>
</feature>
<keyword evidence="10" id="KW-1185">Reference proteome</keyword>
<dbReference type="Proteomes" id="UP001432190">
    <property type="component" value="Chromosome"/>
</dbReference>
<evidence type="ECO:0000256" key="6">
    <source>
        <dbReference type="SAM" id="MobiDB-lite"/>
    </source>
</evidence>
<evidence type="ECO:0000313" key="10">
    <source>
        <dbReference type="Proteomes" id="UP001432190"/>
    </source>
</evidence>
<feature type="domain" description="EamA" evidence="8">
    <location>
        <begin position="31"/>
        <end position="165"/>
    </location>
</feature>
<protein>
    <submittedName>
        <fullName evidence="9">EamA family transporter</fullName>
    </submittedName>
</protein>
<reference evidence="9" key="1">
    <citation type="submission" date="2022-10" db="EMBL/GenBank/DDBJ databases">
        <title>The complete genomes of actinobacterial strains from the NBC collection.</title>
        <authorList>
            <person name="Joergensen T.S."/>
            <person name="Alvarez Arevalo M."/>
            <person name="Sterndorff E.B."/>
            <person name="Faurdal D."/>
            <person name="Vuksanovic O."/>
            <person name="Mourched A.-S."/>
            <person name="Charusanti P."/>
            <person name="Shaw S."/>
            <person name="Blin K."/>
            <person name="Weber T."/>
        </authorList>
    </citation>
    <scope>NUCLEOTIDE SEQUENCE</scope>
    <source>
        <strain evidence="9">NBC_00256</strain>
    </source>
</reference>
<feature type="region of interest" description="Disordered" evidence="6">
    <location>
        <begin position="1"/>
        <end position="20"/>
    </location>
</feature>
<evidence type="ECO:0000256" key="1">
    <source>
        <dbReference type="ARBA" id="ARBA00004141"/>
    </source>
</evidence>
<evidence type="ECO:0000259" key="8">
    <source>
        <dbReference type="Pfam" id="PF00892"/>
    </source>
</evidence>
<evidence type="ECO:0000256" key="2">
    <source>
        <dbReference type="ARBA" id="ARBA00007362"/>
    </source>
</evidence>
<evidence type="ECO:0000256" key="7">
    <source>
        <dbReference type="SAM" id="Phobius"/>
    </source>
</evidence>
<feature type="domain" description="EamA" evidence="8">
    <location>
        <begin position="177"/>
        <end position="315"/>
    </location>
</feature>
<accession>A0ABZ1SGB4</accession>
<name>A0ABZ1SGB4_9ACTN</name>
<keyword evidence="3 7" id="KW-0812">Transmembrane</keyword>
<keyword evidence="5 7" id="KW-0472">Membrane</keyword>
<dbReference type="RefSeq" id="WP_328853790.1">
    <property type="nucleotide sequence ID" value="NZ_CP108084.1"/>
</dbReference>
<feature type="transmembrane region" description="Helical" evidence="7">
    <location>
        <begin position="116"/>
        <end position="136"/>
    </location>
</feature>
<dbReference type="PANTHER" id="PTHR32322">
    <property type="entry name" value="INNER MEMBRANE TRANSPORTER"/>
    <property type="match status" value="1"/>
</dbReference>
<feature type="transmembrane region" description="Helical" evidence="7">
    <location>
        <begin position="55"/>
        <end position="73"/>
    </location>
</feature>
<evidence type="ECO:0000256" key="5">
    <source>
        <dbReference type="ARBA" id="ARBA00023136"/>
    </source>
</evidence>
<feature type="compositionally biased region" description="Low complexity" evidence="6">
    <location>
        <begin position="324"/>
        <end position="344"/>
    </location>
</feature>
<feature type="transmembrane region" description="Helical" evidence="7">
    <location>
        <begin position="148"/>
        <end position="167"/>
    </location>
</feature>
<proteinExistence type="inferred from homology"/>
<feature type="transmembrane region" description="Helical" evidence="7">
    <location>
        <begin position="26"/>
        <end position="49"/>
    </location>
</feature>
<evidence type="ECO:0000256" key="3">
    <source>
        <dbReference type="ARBA" id="ARBA00022692"/>
    </source>
</evidence>
<feature type="transmembrane region" description="Helical" evidence="7">
    <location>
        <begin position="89"/>
        <end position="110"/>
    </location>
</feature>
<dbReference type="Gene3D" id="1.10.3730.20">
    <property type="match status" value="1"/>
</dbReference>
<evidence type="ECO:0000256" key="4">
    <source>
        <dbReference type="ARBA" id="ARBA00022989"/>
    </source>
</evidence>
<sequence length="387" mass="38632">MRSNPSGAIRTADRSGPPTPATRPGLVWAALIVVYVLWGSTYLGIRIAVETLPPLASAAARFVAAAAVLALVLRVRRGPGALRVDRRQLASAALVGLLLLAGGNGLVVLAESGPPGVALPSGIAALLVATVPLLVVLLRSVTGDRPRFWTFAGVTLGFAGLVLLVLPTGGADAVPLAGALTVVVGAVSWSIGSFLSGRIRMPADPFVATVYEMVAGGVALGLLAVGRGELRGFDPAQVSGRSWLALVYLMVAGSLVAFTAYVWLLHHAPISLVSTYAYVNPAVAVVLGAALAAEPVTGQVLLGGGVIVAGVALVVSTERPRRAGAARSAGADSARSAGIDSARSGGAGTATSHHLGMGDGRSDGAGPATAGIPRPGGAGTTASGERR</sequence>
<dbReference type="Pfam" id="PF00892">
    <property type="entry name" value="EamA"/>
    <property type="match status" value="2"/>
</dbReference>